<evidence type="ECO:0000256" key="1">
    <source>
        <dbReference type="SAM" id="MobiDB-lite"/>
    </source>
</evidence>
<protein>
    <submittedName>
        <fullName evidence="2">Uncharacterized protein</fullName>
    </submittedName>
</protein>
<dbReference type="AlphaFoldDB" id="A0AAW2M593"/>
<comment type="caution">
    <text evidence="2">The sequence shown here is derived from an EMBL/GenBank/DDBJ whole genome shotgun (WGS) entry which is preliminary data.</text>
</comment>
<proteinExistence type="predicted"/>
<reference evidence="2" key="2">
    <citation type="journal article" date="2024" name="Plant">
        <title>Genomic evolution and insights into agronomic trait innovations of Sesamum species.</title>
        <authorList>
            <person name="Miao H."/>
            <person name="Wang L."/>
            <person name="Qu L."/>
            <person name="Liu H."/>
            <person name="Sun Y."/>
            <person name="Le M."/>
            <person name="Wang Q."/>
            <person name="Wei S."/>
            <person name="Zheng Y."/>
            <person name="Lin W."/>
            <person name="Duan Y."/>
            <person name="Cao H."/>
            <person name="Xiong S."/>
            <person name="Wang X."/>
            <person name="Wei L."/>
            <person name="Li C."/>
            <person name="Ma Q."/>
            <person name="Ju M."/>
            <person name="Zhao R."/>
            <person name="Li G."/>
            <person name="Mu C."/>
            <person name="Tian Q."/>
            <person name="Mei H."/>
            <person name="Zhang T."/>
            <person name="Gao T."/>
            <person name="Zhang H."/>
        </authorList>
    </citation>
    <scope>NUCLEOTIDE SEQUENCE</scope>
    <source>
        <strain evidence="2">G01</strain>
    </source>
</reference>
<feature type="compositionally biased region" description="Basic and acidic residues" evidence="1">
    <location>
        <begin position="40"/>
        <end position="51"/>
    </location>
</feature>
<name>A0AAW2M593_9LAMI</name>
<sequence>MRGGRSAITVASWCAESARLSSCGGSASTGCGHGSQTGENKVHGRWVEKSG</sequence>
<accession>A0AAW2M593</accession>
<reference evidence="2" key="1">
    <citation type="submission" date="2020-06" db="EMBL/GenBank/DDBJ databases">
        <authorList>
            <person name="Li T."/>
            <person name="Hu X."/>
            <person name="Zhang T."/>
            <person name="Song X."/>
            <person name="Zhang H."/>
            <person name="Dai N."/>
            <person name="Sheng W."/>
            <person name="Hou X."/>
            <person name="Wei L."/>
        </authorList>
    </citation>
    <scope>NUCLEOTIDE SEQUENCE</scope>
    <source>
        <strain evidence="2">G01</strain>
        <tissue evidence="2">Leaf</tissue>
    </source>
</reference>
<feature type="region of interest" description="Disordered" evidence="1">
    <location>
        <begin position="24"/>
        <end position="51"/>
    </location>
</feature>
<dbReference type="EMBL" id="JACGWK010000011">
    <property type="protein sequence ID" value="KAL0326654.1"/>
    <property type="molecule type" value="Genomic_DNA"/>
</dbReference>
<organism evidence="2">
    <name type="scientific">Sesamum angustifolium</name>
    <dbReference type="NCBI Taxonomy" id="2727405"/>
    <lineage>
        <taxon>Eukaryota</taxon>
        <taxon>Viridiplantae</taxon>
        <taxon>Streptophyta</taxon>
        <taxon>Embryophyta</taxon>
        <taxon>Tracheophyta</taxon>
        <taxon>Spermatophyta</taxon>
        <taxon>Magnoliopsida</taxon>
        <taxon>eudicotyledons</taxon>
        <taxon>Gunneridae</taxon>
        <taxon>Pentapetalae</taxon>
        <taxon>asterids</taxon>
        <taxon>lamiids</taxon>
        <taxon>Lamiales</taxon>
        <taxon>Pedaliaceae</taxon>
        <taxon>Sesamum</taxon>
    </lineage>
</organism>
<gene>
    <name evidence="2" type="ORF">Sangu_1743400</name>
</gene>
<dbReference type="PROSITE" id="PS51257">
    <property type="entry name" value="PROKAR_LIPOPROTEIN"/>
    <property type="match status" value="1"/>
</dbReference>
<evidence type="ECO:0000313" key="2">
    <source>
        <dbReference type="EMBL" id="KAL0326654.1"/>
    </source>
</evidence>